<gene>
    <name evidence="4" type="ORF">HWN39_04870</name>
</gene>
<evidence type="ECO:0000313" key="5">
    <source>
        <dbReference type="Proteomes" id="UP000542889"/>
    </source>
</evidence>
<name>A0A7Y7QEW0_LACRH</name>
<evidence type="ECO:0000259" key="3">
    <source>
        <dbReference type="PROSITE" id="PS51462"/>
    </source>
</evidence>
<dbReference type="Pfam" id="PF00293">
    <property type="entry name" value="NUDIX"/>
    <property type="match status" value="1"/>
</dbReference>
<dbReference type="PANTHER" id="PTHR43046">
    <property type="entry name" value="GDP-MANNOSE MANNOSYL HYDROLASE"/>
    <property type="match status" value="1"/>
</dbReference>
<dbReference type="PROSITE" id="PS51462">
    <property type="entry name" value="NUDIX"/>
    <property type="match status" value="1"/>
</dbReference>
<feature type="domain" description="Nudix hydrolase" evidence="3">
    <location>
        <begin position="28"/>
        <end position="155"/>
    </location>
</feature>
<dbReference type="InterPro" id="IPR000086">
    <property type="entry name" value="NUDIX_hydrolase_dom"/>
</dbReference>
<evidence type="ECO:0000256" key="1">
    <source>
        <dbReference type="ARBA" id="ARBA00001946"/>
    </source>
</evidence>
<comment type="caution">
    <text evidence="4">The sequence shown here is derived from an EMBL/GenBank/DDBJ whole genome shotgun (WGS) entry which is preliminary data.</text>
</comment>
<organism evidence="4 5">
    <name type="scientific">Lacticaseibacillus rhamnosus</name>
    <name type="common">Lactobacillus rhamnosus</name>
    <dbReference type="NCBI Taxonomy" id="47715"/>
    <lineage>
        <taxon>Bacteria</taxon>
        <taxon>Bacillati</taxon>
        <taxon>Bacillota</taxon>
        <taxon>Bacilli</taxon>
        <taxon>Lactobacillales</taxon>
        <taxon>Lactobacillaceae</taxon>
        <taxon>Lacticaseibacillus</taxon>
    </lineage>
</organism>
<protein>
    <submittedName>
        <fullName evidence="4">NUDIX domain-containing protein</fullName>
    </submittedName>
</protein>
<dbReference type="PANTHER" id="PTHR43046:SF16">
    <property type="entry name" value="ADP-RIBOSE PYROPHOSPHATASE YJHB-RELATED"/>
    <property type="match status" value="1"/>
</dbReference>
<reference evidence="4 5" key="1">
    <citation type="submission" date="2020-06" db="EMBL/GenBank/DDBJ databases">
        <title>Lactobacillus rhamnosus QC,genome.</title>
        <authorList>
            <person name="Yi H."/>
            <person name="Jin M."/>
        </authorList>
    </citation>
    <scope>NUCLEOTIDE SEQUENCE [LARGE SCALE GENOMIC DNA]</scope>
    <source>
        <strain evidence="4 5">QC</strain>
    </source>
</reference>
<accession>A0A7Y7QEW0</accession>
<sequence length="166" mass="18596">MTECGLEELSAVVQEIDDLRFQLSPHAKFDFRAAVLLVHDNQVLVTVQPTSGVAIVPGGAVKFGETSGVAAKRELYEELRLQVDEPPLVGVLESFWQRPDRTYQQLIMVHRLVLSQAQIDELVWQEGLQGQWLPKSEVAKHLQPRALAQFLEPSATLLHLVDRHSG</sequence>
<dbReference type="AlphaFoldDB" id="A0A7Y7QEW0"/>
<dbReference type="PROSITE" id="PS00893">
    <property type="entry name" value="NUDIX_BOX"/>
    <property type="match status" value="1"/>
</dbReference>
<dbReference type="Gene3D" id="3.90.79.10">
    <property type="entry name" value="Nucleoside Triphosphate Pyrophosphohydrolase"/>
    <property type="match status" value="1"/>
</dbReference>
<dbReference type="RefSeq" id="WP_176817835.1">
    <property type="nucleotide sequence ID" value="NZ_JABXWP010000005.1"/>
</dbReference>
<dbReference type="InterPro" id="IPR015797">
    <property type="entry name" value="NUDIX_hydrolase-like_dom_sf"/>
</dbReference>
<dbReference type="EMBL" id="JABXWP010000005">
    <property type="protein sequence ID" value="NVO87831.1"/>
    <property type="molecule type" value="Genomic_DNA"/>
</dbReference>
<comment type="cofactor">
    <cofactor evidence="1">
        <name>Mg(2+)</name>
        <dbReference type="ChEBI" id="CHEBI:18420"/>
    </cofactor>
</comment>
<dbReference type="InterPro" id="IPR020084">
    <property type="entry name" value="NUDIX_hydrolase_CS"/>
</dbReference>
<keyword evidence="2" id="KW-0378">Hydrolase</keyword>
<dbReference type="Proteomes" id="UP000542889">
    <property type="component" value="Unassembled WGS sequence"/>
</dbReference>
<proteinExistence type="predicted"/>
<dbReference type="SUPFAM" id="SSF55811">
    <property type="entry name" value="Nudix"/>
    <property type="match status" value="1"/>
</dbReference>
<evidence type="ECO:0000313" key="4">
    <source>
        <dbReference type="EMBL" id="NVO87831.1"/>
    </source>
</evidence>
<evidence type="ECO:0000256" key="2">
    <source>
        <dbReference type="ARBA" id="ARBA00022801"/>
    </source>
</evidence>
<dbReference type="GO" id="GO:0016787">
    <property type="term" value="F:hydrolase activity"/>
    <property type="evidence" value="ECO:0007669"/>
    <property type="project" value="UniProtKB-KW"/>
</dbReference>